<accession>A0ABQ8JDM6</accession>
<keyword evidence="2" id="KW-1185">Reference proteome</keyword>
<reference evidence="1 2" key="1">
    <citation type="journal article" date="2018" name="J. Allergy Clin. Immunol.">
        <title>High-quality assembly of Dermatophagoides pteronyssinus genome and transcriptome reveals a wide range of novel allergens.</title>
        <authorList>
            <person name="Liu X.Y."/>
            <person name="Yang K.Y."/>
            <person name="Wang M.Q."/>
            <person name="Kwok J.S."/>
            <person name="Zeng X."/>
            <person name="Yang Z."/>
            <person name="Xiao X.J."/>
            <person name="Lau C.P."/>
            <person name="Li Y."/>
            <person name="Huang Z.M."/>
            <person name="Ba J.G."/>
            <person name="Yim A.K."/>
            <person name="Ouyang C.Y."/>
            <person name="Ngai S.M."/>
            <person name="Chan T.F."/>
            <person name="Leung E.L."/>
            <person name="Liu L."/>
            <person name="Liu Z.G."/>
            <person name="Tsui S.K."/>
        </authorList>
    </citation>
    <scope>NUCLEOTIDE SEQUENCE [LARGE SCALE GENOMIC DNA]</scope>
    <source>
        <strain evidence="1">Derp</strain>
    </source>
</reference>
<name>A0ABQ8JDM6_DERPT</name>
<sequence>MFLKIQFQNELINSFLEFDSIRKDEQIIQSINDGRMTLHSFLLLSPHIQGRIRREWLKRNKNNETENNDGDERISSLSNILNITTKRSALSQSKKSLEKIINPKQETNIQKKEKHSKMNIGKKNLTIKKKIKTRIPIAKSRFSMAFDESLFDQIQNEIINDDDDKMNLTSIITSKSNVHHHSYNLRRNTGKQNNNNDPKLQPSSKIDFRLPMTKMTTKTKYRQLRMTKTKLNILNDNNHSLITTTSKQTTTTKPIITRVKTSQTFCMLLD</sequence>
<evidence type="ECO:0000313" key="1">
    <source>
        <dbReference type="EMBL" id="KAH9420699.1"/>
    </source>
</evidence>
<protein>
    <submittedName>
        <fullName evidence="1">Uncharacterized protein</fullName>
    </submittedName>
</protein>
<comment type="caution">
    <text evidence="1">The sequence shown here is derived from an EMBL/GenBank/DDBJ whole genome shotgun (WGS) entry which is preliminary data.</text>
</comment>
<reference evidence="1 2" key="2">
    <citation type="journal article" date="2022" name="Mol. Biol. Evol.">
        <title>Comparative Genomics Reveals Insights into the Divergent Evolution of Astigmatic Mites and Household Pest Adaptations.</title>
        <authorList>
            <person name="Xiong Q."/>
            <person name="Wan A.T."/>
            <person name="Liu X."/>
            <person name="Fung C.S."/>
            <person name="Xiao X."/>
            <person name="Malainual N."/>
            <person name="Hou J."/>
            <person name="Wang L."/>
            <person name="Wang M."/>
            <person name="Yang K.Y."/>
            <person name="Cui Y."/>
            <person name="Leung E.L."/>
            <person name="Nong W."/>
            <person name="Shin S.K."/>
            <person name="Au S.W."/>
            <person name="Jeong K.Y."/>
            <person name="Chew F.T."/>
            <person name="Hui J.H."/>
            <person name="Leung T.F."/>
            <person name="Tungtrongchitr A."/>
            <person name="Zhong N."/>
            <person name="Liu Z."/>
            <person name="Tsui S.K."/>
        </authorList>
    </citation>
    <scope>NUCLEOTIDE SEQUENCE [LARGE SCALE GENOMIC DNA]</scope>
    <source>
        <strain evidence="1">Derp</strain>
    </source>
</reference>
<gene>
    <name evidence="1" type="ORF">DERP_001130</name>
</gene>
<dbReference type="EMBL" id="NJHN03000047">
    <property type="protein sequence ID" value="KAH9420699.1"/>
    <property type="molecule type" value="Genomic_DNA"/>
</dbReference>
<proteinExistence type="predicted"/>
<evidence type="ECO:0000313" key="2">
    <source>
        <dbReference type="Proteomes" id="UP000887458"/>
    </source>
</evidence>
<dbReference type="Proteomes" id="UP000887458">
    <property type="component" value="Unassembled WGS sequence"/>
</dbReference>
<organism evidence="1 2">
    <name type="scientific">Dermatophagoides pteronyssinus</name>
    <name type="common">European house dust mite</name>
    <dbReference type="NCBI Taxonomy" id="6956"/>
    <lineage>
        <taxon>Eukaryota</taxon>
        <taxon>Metazoa</taxon>
        <taxon>Ecdysozoa</taxon>
        <taxon>Arthropoda</taxon>
        <taxon>Chelicerata</taxon>
        <taxon>Arachnida</taxon>
        <taxon>Acari</taxon>
        <taxon>Acariformes</taxon>
        <taxon>Sarcoptiformes</taxon>
        <taxon>Astigmata</taxon>
        <taxon>Psoroptidia</taxon>
        <taxon>Analgoidea</taxon>
        <taxon>Pyroglyphidae</taxon>
        <taxon>Dermatophagoidinae</taxon>
        <taxon>Dermatophagoides</taxon>
    </lineage>
</organism>